<comment type="similarity">
    <text evidence="2">Belongs to the GMC oxidoreductase family.</text>
</comment>
<dbReference type="GO" id="GO:0016614">
    <property type="term" value="F:oxidoreductase activity, acting on CH-OH group of donors"/>
    <property type="evidence" value="ECO:0007669"/>
    <property type="project" value="InterPro"/>
</dbReference>
<dbReference type="SUPFAM" id="SSF51905">
    <property type="entry name" value="FAD/NAD(P)-binding domain"/>
    <property type="match status" value="1"/>
</dbReference>
<dbReference type="InterPro" id="IPR000172">
    <property type="entry name" value="GMC_OxRdtase_N"/>
</dbReference>
<evidence type="ECO:0000256" key="5">
    <source>
        <dbReference type="PIRSR" id="PIRSR000137-2"/>
    </source>
</evidence>
<evidence type="ECO:0000256" key="4">
    <source>
        <dbReference type="ARBA" id="ARBA00022827"/>
    </source>
</evidence>
<dbReference type="Proteomes" id="UP000198802">
    <property type="component" value="Unassembled WGS sequence"/>
</dbReference>
<dbReference type="EMBL" id="FAOZ01000006">
    <property type="protein sequence ID" value="CUU55883.1"/>
    <property type="molecule type" value="Genomic_DNA"/>
</dbReference>
<evidence type="ECO:0000256" key="1">
    <source>
        <dbReference type="ARBA" id="ARBA00001974"/>
    </source>
</evidence>
<evidence type="ECO:0000256" key="3">
    <source>
        <dbReference type="ARBA" id="ARBA00022630"/>
    </source>
</evidence>
<feature type="domain" description="Glucose-methanol-choline oxidoreductase N-terminal" evidence="6">
    <location>
        <begin position="10"/>
        <end position="265"/>
    </location>
</feature>
<comment type="cofactor">
    <cofactor evidence="1 5">
        <name>FAD</name>
        <dbReference type="ChEBI" id="CHEBI:57692"/>
    </cofactor>
</comment>
<feature type="binding site" evidence="5">
    <location>
        <position position="401"/>
    </location>
    <ligand>
        <name>substrate</name>
    </ligand>
</feature>
<dbReference type="Gene3D" id="3.30.410.40">
    <property type="match status" value="1"/>
</dbReference>
<keyword evidence="9" id="KW-1185">Reference proteome</keyword>
<evidence type="ECO:0000313" key="9">
    <source>
        <dbReference type="Proteomes" id="UP000198802"/>
    </source>
</evidence>
<organism evidence="8 9">
    <name type="scientific">Parafrankia irregularis</name>
    <dbReference type="NCBI Taxonomy" id="795642"/>
    <lineage>
        <taxon>Bacteria</taxon>
        <taxon>Bacillati</taxon>
        <taxon>Actinomycetota</taxon>
        <taxon>Actinomycetes</taxon>
        <taxon>Frankiales</taxon>
        <taxon>Frankiaceae</taxon>
        <taxon>Parafrankia</taxon>
    </lineage>
</organism>
<evidence type="ECO:0000259" key="6">
    <source>
        <dbReference type="Pfam" id="PF00732"/>
    </source>
</evidence>
<sequence length="465" mass="49098">MSGKTPKVVIVGAGSAGLMLADGIADRADVTIVEGGIDPGSPAPRQMLYDYIFPASLDWGYRSTKGVPLLRGKVVGGSSSVNSSAGVRGQQWDFDPWGEGWTWADCLPALRANETDLQFGDADHHGDSGPIVMTRLKPGPIDDAFTAACLAAGHPEAPDHNAPGALGIGPWPTNRVDEGRWGTLAGVMPGLRGRVTLLAETTAHRVVITDGRARGVELTEAGESGTRVLPADVVVLSAGAFGTPELLIASGVDLPGVGEHLQDHPWVMLNALADPDLIAERPVSGSLLRLGLGGDPHEEIQIFPFSAHLYDMSRPVGEVSFAVGLMAPRSRGSLRVTPEGTAIDLGHLAEEIDRRSLAEGVRVAADLLDRVAATGIVTIPDNPWWRADDLEQQVVARAETYNHPVGTARLGDDDDPTAVVDRRLRVRGVDGLMVADASVMPAITRANTNLATMMIGRRAADLIEL</sequence>
<dbReference type="PIRSF" id="PIRSF000137">
    <property type="entry name" value="Alcohol_oxidase"/>
    <property type="match status" value="1"/>
</dbReference>
<dbReference type="InterPro" id="IPR007867">
    <property type="entry name" value="GMC_OxRtase_C"/>
</dbReference>
<dbReference type="RefSeq" id="WP_091275051.1">
    <property type="nucleotide sequence ID" value="NZ_FAOZ01000006.1"/>
</dbReference>
<dbReference type="Pfam" id="PF05199">
    <property type="entry name" value="GMC_oxred_C"/>
    <property type="match status" value="1"/>
</dbReference>
<dbReference type="GO" id="GO:0050660">
    <property type="term" value="F:flavin adenine dinucleotide binding"/>
    <property type="evidence" value="ECO:0007669"/>
    <property type="project" value="InterPro"/>
</dbReference>
<dbReference type="PANTHER" id="PTHR11552">
    <property type="entry name" value="GLUCOSE-METHANOL-CHOLINE GMC OXIDOREDUCTASE"/>
    <property type="match status" value="1"/>
</dbReference>
<evidence type="ECO:0000256" key="2">
    <source>
        <dbReference type="ARBA" id="ARBA00010790"/>
    </source>
</evidence>
<gene>
    <name evidence="8" type="ORF">Ga0074812_106138</name>
</gene>
<dbReference type="SUPFAM" id="SSF54373">
    <property type="entry name" value="FAD-linked reductases, C-terminal domain"/>
    <property type="match status" value="1"/>
</dbReference>
<dbReference type="Pfam" id="PF00732">
    <property type="entry name" value="GMC_oxred_N"/>
    <property type="match status" value="1"/>
</dbReference>
<protein>
    <submittedName>
        <fullName evidence="8">Choline dehydrogenase</fullName>
    </submittedName>
</protein>
<dbReference type="AlphaFoldDB" id="A0A0S4QJV7"/>
<dbReference type="InterPro" id="IPR036188">
    <property type="entry name" value="FAD/NAD-bd_sf"/>
</dbReference>
<feature type="binding site" evidence="5">
    <location>
        <position position="74"/>
    </location>
    <ligand>
        <name>FAD</name>
        <dbReference type="ChEBI" id="CHEBI:57692"/>
    </ligand>
</feature>
<dbReference type="PANTHER" id="PTHR11552:SF147">
    <property type="entry name" value="CHOLINE DEHYDROGENASE, MITOCHONDRIAL"/>
    <property type="match status" value="1"/>
</dbReference>
<name>A0A0S4QJV7_9ACTN</name>
<evidence type="ECO:0000259" key="7">
    <source>
        <dbReference type="Pfam" id="PF05199"/>
    </source>
</evidence>
<dbReference type="Gene3D" id="3.50.50.60">
    <property type="entry name" value="FAD/NAD(P)-binding domain"/>
    <property type="match status" value="1"/>
</dbReference>
<evidence type="ECO:0000313" key="8">
    <source>
        <dbReference type="EMBL" id="CUU55883.1"/>
    </source>
</evidence>
<keyword evidence="4 5" id="KW-0274">FAD</keyword>
<dbReference type="InterPro" id="IPR012132">
    <property type="entry name" value="GMC_OxRdtase"/>
</dbReference>
<keyword evidence="3" id="KW-0285">Flavoprotein</keyword>
<accession>A0A0S4QJV7</accession>
<reference evidence="9" key="1">
    <citation type="submission" date="2015-11" db="EMBL/GenBank/DDBJ databases">
        <authorList>
            <person name="Varghese N."/>
        </authorList>
    </citation>
    <scope>NUCLEOTIDE SEQUENCE [LARGE SCALE GENOMIC DNA]</scope>
    <source>
        <strain evidence="9">DSM 45899</strain>
    </source>
</reference>
<feature type="domain" description="Glucose-methanol-choline oxidoreductase C-terminal" evidence="7">
    <location>
        <begin position="328"/>
        <end position="456"/>
    </location>
</feature>
<proteinExistence type="inferred from homology"/>